<dbReference type="PANTHER" id="PTHR47396">
    <property type="entry name" value="TYPE I RESTRICTION ENZYME ECOKI R PROTEIN"/>
    <property type="match status" value="1"/>
</dbReference>
<dbReference type="GO" id="GO:0004386">
    <property type="term" value="F:helicase activity"/>
    <property type="evidence" value="ECO:0007669"/>
    <property type="project" value="UniProtKB-KW"/>
</dbReference>
<dbReference type="EMBL" id="MTEJ01000445">
    <property type="protein sequence ID" value="OQX02924.1"/>
    <property type="molecule type" value="Genomic_DNA"/>
</dbReference>
<dbReference type="GO" id="GO:0005524">
    <property type="term" value="F:ATP binding"/>
    <property type="evidence" value="ECO:0007669"/>
    <property type="project" value="InterPro"/>
</dbReference>
<dbReference type="PANTHER" id="PTHR47396:SF1">
    <property type="entry name" value="ATP-DEPENDENT HELICASE IRC3-RELATED"/>
    <property type="match status" value="1"/>
</dbReference>
<dbReference type="GO" id="GO:0016787">
    <property type="term" value="F:hydrolase activity"/>
    <property type="evidence" value="ECO:0007669"/>
    <property type="project" value="InterPro"/>
</dbReference>
<reference evidence="2 3" key="1">
    <citation type="submission" date="2017-01" db="EMBL/GenBank/DDBJ databases">
        <title>Novel large sulfur bacteria in the metagenomes of groundwater-fed chemosynthetic microbial mats in the Lake Huron basin.</title>
        <authorList>
            <person name="Sharrar A.M."/>
            <person name="Flood B.E."/>
            <person name="Bailey J.V."/>
            <person name="Jones D.S."/>
            <person name="Biddanda B."/>
            <person name="Ruberg S.A."/>
            <person name="Marcus D.N."/>
            <person name="Dick G.J."/>
        </authorList>
    </citation>
    <scope>NUCLEOTIDE SEQUENCE [LARGE SCALE GENOMIC DNA]</scope>
    <source>
        <strain evidence="2">A8</strain>
    </source>
</reference>
<dbReference type="Pfam" id="PF04851">
    <property type="entry name" value="ResIII"/>
    <property type="match status" value="1"/>
</dbReference>
<name>A0A1Y1QDC7_9GAMM</name>
<keyword evidence="2" id="KW-0547">Nucleotide-binding</keyword>
<sequence length="828" mass="91378">MSITPRGYQTDAINNALEIFRYAENQLQQANDPDSRRTISAFNGCVLLEAPTGAGKTLMAGLIAERFSRPDHAHNANIVWFWFTPFAGLVEQARGVLKSDFNGLRIRDLSYERKAYSTHSGDVFVTTWASVAARNAETRKLRSSGDLSQALDEFIPELRAAGFRIGVVVDEAHHGFTKATEAVKFYRDIMQPEFSLLITATPDDTDVASFKKAAGLAVVHRIQVSRQAAVDAGLIKSAVKSIAYVVPDAQQEIVDLSTTALEDGWRTHQAIKAQLNAIGIRLTPLMLVQVGNTGKAGETAITETKQRLLDLGVAAEAIAWYTADDPNDDLLAVARDESKEVLIFKVAAALGFDAPRAFTLVSLRGTKSTDFGIQVVGRILRVHARLQTLAINKTLPDVLRFGYVFLADADSQGGLIGAGAKINAITTQLATITPYTMVVKRAGQTEVQVAVNGQASLLPQPYLPPDWIPDTPSNATPSDDVVSWEGKPLSLWDDFLLPAASVVRESGTVAPKRPVLGGDSVFALRAGIPDRFVTEFLPLNTNELVECIGKRVNFSAAVLNAGLRKNLKITRQTIDDIFGKADAFVDSIQARLSDADIARRAQRVLFDADYFDPRDLHSHLLARLRAEYNEHQGMGLTELELARALNLILATFPRLVREASRVCAARFKQLVDTAPFPTRLEAPEYTNRSRLNGYGIMPPDLNDVERRFAELLDADTSDTVAWWLRNEPRKPWSVGIVLPDGVRYFPDFIVGVNNRPHGDGMVLVETKGSHILNSDETLDKISAEHKQYGKPLMLTKQEDGRFWMMRYVESSHKAEPDQVFRVENMGQY</sequence>
<evidence type="ECO:0000259" key="1">
    <source>
        <dbReference type="PROSITE" id="PS51192"/>
    </source>
</evidence>
<organism evidence="2 3">
    <name type="scientific">Thiothrix lacustris</name>
    <dbReference type="NCBI Taxonomy" id="525917"/>
    <lineage>
        <taxon>Bacteria</taxon>
        <taxon>Pseudomonadati</taxon>
        <taxon>Pseudomonadota</taxon>
        <taxon>Gammaproteobacteria</taxon>
        <taxon>Thiotrichales</taxon>
        <taxon>Thiotrichaceae</taxon>
        <taxon>Thiothrix</taxon>
    </lineage>
</organism>
<dbReference type="InterPro" id="IPR014001">
    <property type="entry name" value="Helicase_ATP-bd"/>
</dbReference>
<keyword evidence="2" id="KW-0347">Helicase</keyword>
<feature type="domain" description="Helicase ATP-binding" evidence="1">
    <location>
        <begin position="37"/>
        <end position="220"/>
    </location>
</feature>
<dbReference type="SMART" id="SM00487">
    <property type="entry name" value="DEXDc"/>
    <property type="match status" value="1"/>
</dbReference>
<dbReference type="SUPFAM" id="SSF52540">
    <property type="entry name" value="P-loop containing nucleoside triphosphate hydrolases"/>
    <property type="match status" value="2"/>
</dbReference>
<gene>
    <name evidence="2" type="ORF">BWK73_41120</name>
</gene>
<keyword evidence="2" id="KW-0378">Hydrolase</keyword>
<dbReference type="Gene3D" id="3.40.50.300">
    <property type="entry name" value="P-loop containing nucleotide triphosphate hydrolases"/>
    <property type="match status" value="1"/>
</dbReference>
<dbReference type="InterPro" id="IPR050742">
    <property type="entry name" value="Helicase_Restrict-Modif_Enz"/>
</dbReference>
<accession>A0A1Y1QDC7</accession>
<dbReference type="Proteomes" id="UP000192491">
    <property type="component" value="Unassembled WGS sequence"/>
</dbReference>
<protein>
    <submittedName>
        <fullName evidence="2">DNA/RNA helicase</fullName>
    </submittedName>
</protein>
<dbReference type="InterPro" id="IPR006935">
    <property type="entry name" value="Helicase/UvrB_N"/>
</dbReference>
<dbReference type="GO" id="GO:0003677">
    <property type="term" value="F:DNA binding"/>
    <property type="evidence" value="ECO:0007669"/>
    <property type="project" value="InterPro"/>
</dbReference>
<dbReference type="PROSITE" id="PS51192">
    <property type="entry name" value="HELICASE_ATP_BIND_1"/>
    <property type="match status" value="1"/>
</dbReference>
<comment type="caution">
    <text evidence="2">The sequence shown here is derived from an EMBL/GenBank/DDBJ whole genome shotgun (WGS) entry which is preliminary data.</text>
</comment>
<dbReference type="InterPro" id="IPR027417">
    <property type="entry name" value="P-loop_NTPase"/>
</dbReference>
<dbReference type="GO" id="GO:0005829">
    <property type="term" value="C:cytosol"/>
    <property type="evidence" value="ECO:0007669"/>
    <property type="project" value="TreeGrafter"/>
</dbReference>
<evidence type="ECO:0000313" key="3">
    <source>
        <dbReference type="Proteomes" id="UP000192491"/>
    </source>
</evidence>
<proteinExistence type="predicted"/>
<keyword evidence="2" id="KW-0067">ATP-binding</keyword>
<evidence type="ECO:0000313" key="2">
    <source>
        <dbReference type="EMBL" id="OQX02924.1"/>
    </source>
</evidence>
<dbReference type="AlphaFoldDB" id="A0A1Y1QDC7"/>